<feature type="signal peptide" evidence="2">
    <location>
        <begin position="1"/>
        <end position="25"/>
    </location>
</feature>
<accession>A0ABY7SL74</accession>
<evidence type="ECO:0000256" key="2">
    <source>
        <dbReference type="SAM" id="SignalP"/>
    </source>
</evidence>
<dbReference type="Proteomes" id="UP001219349">
    <property type="component" value="Chromosome"/>
</dbReference>
<dbReference type="RefSeq" id="WP_271886268.1">
    <property type="nucleotide sequence ID" value="NZ_CP067136.1"/>
</dbReference>
<gene>
    <name evidence="3" type="ORF">JHX87_02655</name>
</gene>
<feature type="region of interest" description="Disordered" evidence="1">
    <location>
        <begin position="224"/>
        <end position="309"/>
    </location>
</feature>
<organism evidence="3 4">
    <name type="scientific">Paracoccus fistulariae</name>
    <dbReference type="NCBI Taxonomy" id="658446"/>
    <lineage>
        <taxon>Bacteria</taxon>
        <taxon>Pseudomonadati</taxon>
        <taxon>Pseudomonadota</taxon>
        <taxon>Alphaproteobacteria</taxon>
        <taxon>Rhodobacterales</taxon>
        <taxon>Paracoccaceae</taxon>
        <taxon>Paracoccus</taxon>
    </lineage>
</organism>
<evidence type="ECO:0000313" key="4">
    <source>
        <dbReference type="Proteomes" id="UP001219349"/>
    </source>
</evidence>
<keyword evidence="2" id="KW-0732">Signal</keyword>
<feature type="compositionally biased region" description="Basic and acidic residues" evidence="1">
    <location>
        <begin position="224"/>
        <end position="302"/>
    </location>
</feature>
<dbReference type="EMBL" id="CP067136">
    <property type="protein sequence ID" value="WCR07755.1"/>
    <property type="molecule type" value="Genomic_DNA"/>
</dbReference>
<feature type="chain" id="PRO_5045740603" evidence="2">
    <location>
        <begin position="26"/>
        <end position="369"/>
    </location>
</feature>
<evidence type="ECO:0000256" key="1">
    <source>
        <dbReference type="SAM" id="MobiDB-lite"/>
    </source>
</evidence>
<evidence type="ECO:0000313" key="3">
    <source>
        <dbReference type="EMBL" id="WCR07755.1"/>
    </source>
</evidence>
<sequence length="369" mass="38826">MTKAKFTSSAAILAIVASLGVAAHAQTAPAQTTPATDAGSLPQPLSALNLGDLQIETKRDGLREIEGVTADGVKIEAMIDMAGNVLEIEADDGAVPQSLIEAYVPQAARDHAFMSNFTEVEEINLLPDLVVVNGNRENGDDVEAVFNRDNQLVKADFDDSALPAQIIEEIVPQSVRQGDIFAQFASVNEVGQMRDILVVKGQDAEGKGMGAAFDQDGRVLRFGRADDDHRRRGGKDRGERFGDKGPRGGDHRGGDHGDHGPRDGGPRDGGPRGHGPDDRGPGGKHGRDMGRDGDRGGDRGGDQARLSPAAPTGFDAVAVNKALSDAGYGNFGFLRPQGDTVLIEATNPQGEAVLLELGADGDVMRETAR</sequence>
<name>A0ABY7SL74_9RHOB</name>
<protein>
    <submittedName>
        <fullName evidence="3">Uncharacterized protein</fullName>
    </submittedName>
</protein>
<proteinExistence type="predicted"/>
<keyword evidence="4" id="KW-1185">Reference proteome</keyword>
<reference evidence="3 4" key="1">
    <citation type="submission" date="2021-01" db="EMBL/GenBank/DDBJ databases">
        <title>Biogeographic distribution of Paracoccus.</title>
        <authorList>
            <person name="Hollensteiner J."/>
            <person name="Leineberger J."/>
            <person name="Brinkhoff T."/>
            <person name="Daniel R."/>
        </authorList>
    </citation>
    <scope>NUCLEOTIDE SEQUENCE [LARGE SCALE GENOMIC DNA]</scope>
    <source>
        <strain evidence="3 4">KCTC 22803</strain>
    </source>
</reference>